<dbReference type="GO" id="GO:0004993">
    <property type="term" value="F:G protein-coupled serotonin receptor activity"/>
    <property type="evidence" value="ECO:0007669"/>
    <property type="project" value="TreeGrafter"/>
</dbReference>
<dbReference type="EMBL" id="OC915613">
    <property type="protein sequence ID" value="CAD7641187.1"/>
    <property type="molecule type" value="Genomic_DNA"/>
</dbReference>
<dbReference type="PRINTS" id="PR00237">
    <property type="entry name" value="GPCRRHODOPSN"/>
</dbReference>
<name>A0A7R9LIS7_9ACAR</name>
<dbReference type="InterPro" id="IPR000276">
    <property type="entry name" value="GPCR_Rhodpsn"/>
</dbReference>
<dbReference type="GO" id="GO:0030425">
    <property type="term" value="C:dendrite"/>
    <property type="evidence" value="ECO:0007669"/>
    <property type="project" value="TreeGrafter"/>
</dbReference>
<dbReference type="AlphaFoldDB" id="A0A7R9LIS7"/>
<accession>A0A7R9LIS7</accession>
<reference evidence="13" key="1">
    <citation type="submission" date="2020-11" db="EMBL/GenBank/DDBJ databases">
        <authorList>
            <person name="Tran Van P."/>
        </authorList>
    </citation>
    <scope>NUCLEOTIDE SEQUENCE</scope>
</reference>
<dbReference type="GO" id="GO:0030594">
    <property type="term" value="F:neurotransmitter receptor activity"/>
    <property type="evidence" value="ECO:0007669"/>
    <property type="project" value="TreeGrafter"/>
</dbReference>
<dbReference type="Gene3D" id="1.20.1070.10">
    <property type="entry name" value="Rhodopsin 7-helix transmembrane proteins"/>
    <property type="match status" value="1"/>
</dbReference>
<evidence type="ECO:0000256" key="3">
    <source>
        <dbReference type="ARBA" id="ARBA00022475"/>
    </source>
</evidence>
<gene>
    <name evidence="13" type="ORF">ONB1V03_LOCUS2967</name>
</gene>
<dbReference type="PANTHER" id="PTHR24247">
    <property type="entry name" value="5-HYDROXYTRYPTAMINE RECEPTOR"/>
    <property type="match status" value="1"/>
</dbReference>
<dbReference type="Pfam" id="PF00001">
    <property type="entry name" value="7tm_1"/>
    <property type="match status" value="1"/>
</dbReference>
<keyword evidence="14" id="KW-1185">Reference proteome</keyword>
<dbReference type="GO" id="GO:0007187">
    <property type="term" value="P:G protein-coupled receptor signaling pathway, coupled to cyclic nucleotide second messenger"/>
    <property type="evidence" value="ECO:0007669"/>
    <property type="project" value="TreeGrafter"/>
</dbReference>
<dbReference type="PROSITE" id="PS00237">
    <property type="entry name" value="G_PROTEIN_RECEP_F1_1"/>
    <property type="match status" value="1"/>
</dbReference>
<evidence type="ECO:0000256" key="5">
    <source>
        <dbReference type="ARBA" id="ARBA00022989"/>
    </source>
</evidence>
<evidence type="ECO:0000259" key="12">
    <source>
        <dbReference type="PROSITE" id="PS50262"/>
    </source>
</evidence>
<feature type="transmembrane region" description="Helical" evidence="11">
    <location>
        <begin position="52"/>
        <end position="72"/>
    </location>
</feature>
<keyword evidence="9 10" id="KW-0807">Transducer</keyword>
<dbReference type="OrthoDB" id="10044919at2759"/>
<comment type="subcellular location">
    <subcellularLocation>
        <location evidence="1">Cell membrane</location>
        <topology evidence="1">Multi-pass membrane protein</topology>
    </subcellularLocation>
</comment>
<organism evidence="13">
    <name type="scientific">Oppiella nova</name>
    <dbReference type="NCBI Taxonomy" id="334625"/>
    <lineage>
        <taxon>Eukaryota</taxon>
        <taxon>Metazoa</taxon>
        <taxon>Ecdysozoa</taxon>
        <taxon>Arthropoda</taxon>
        <taxon>Chelicerata</taxon>
        <taxon>Arachnida</taxon>
        <taxon>Acari</taxon>
        <taxon>Acariformes</taxon>
        <taxon>Sarcoptiformes</taxon>
        <taxon>Oribatida</taxon>
        <taxon>Brachypylina</taxon>
        <taxon>Oppioidea</taxon>
        <taxon>Oppiidae</taxon>
        <taxon>Oppiella</taxon>
    </lineage>
</organism>
<keyword evidence="7 11" id="KW-0472">Membrane</keyword>
<dbReference type="EMBL" id="CAJPVJ010000788">
    <property type="protein sequence ID" value="CAG2163391.1"/>
    <property type="molecule type" value="Genomic_DNA"/>
</dbReference>
<keyword evidence="5 11" id="KW-1133">Transmembrane helix</keyword>
<dbReference type="SUPFAM" id="SSF81321">
    <property type="entry name" value="Family A G protein-coupled receptor-like"/>
    <property type="match status" value="1"/>
</dbReference>
<evidence type="ECO:0000256" key="10">
    <source>
        <dbReference type="RuleBase" id="RU000688"/>
    </source>
</evidence>
<proteinExistence type="inferred from homology"/>
<dbReference type="GO" id="GO:0005886">
    <property type="term" value="C:plasma membrane"/>
    <property type="evidence" value="ECO:0007669"/>
    <property type="project" value="UniProtKB-SubCell"/>
</dbReference>
<dbReference type="GO" id="GO:0045202">
    <property type="term" value="C:synapse"/>
    <property type="evidence" value="ECO:0007669"/>
    <property type="project" value="GOC"/>
</dbReference>
<protein>
    <recommendedName>
        <fullName evidence="12">G-protein coupled receptors family 1 profile domain-containing protein</fullName>
    </recommendedName>
</protein>
<evidence type="ECO:0000313" key="14">
    <source>
        <dbReference type="Proteomes" id="UP000728032"/>
    </source>
</evidence>
<feature type="transmembrane region" description="Helical" evidence="11">
    <location>
        <begin position="133"/>
        <end position="153"/>
    </location>
</feature>
<feature type="transmembrane region" description="Helical" evidence="11">
    <location>
        <begin position="180"/>
        <end position="201"/>
    </location>
</feature>
<evidence type="ECO:0000256" key="4">
    <source>
        <dbReference type="ARBA" id="ARBA00022692"/>
    </source>
</evidence>
<evidence type="ECO:0000313" key="13">
    <source>
        <dbReference type="EMBL" id="CAD7641187.1"/>
    </source>
</evidence>
<evidence type="ECO:0000256" key="6">
    <source>
        <dbReference type="ARBA" id="ARBA00023040"/>
    </source>
</evidence>
<evidence type="ECO:0000256" key="9">
    <source>
        <dbReference type="ARBA" id="ARBA00023224"/>
    </source>
</evidence>
<feature type="transmembrane region" description="Helical" evidence="11">
    <location>
        <begin position="281"/>
        <end position="305"/>
    </location>
</feature>
<dbReference type="Proteomes" id="UP000728032">
    <property type="component" value="Unassembled WGS sequence"/>
</dbReference>
<evidence type="ECO:0000256" key="1">
    <source>
        <dbReference type="ARBA" id="ARBA00004651"/>
    </source>
</evidence>
<keyword evidence="6 10" id="KW-0297">G-protein coupled receptor</keyword>
<keyword evidence="3" id="KW-1003">Cell membrane</keyword>
<keyword evidence="8 10" id="KW-0675">Receptor</keyword>
<dbReference type="GO" id="GO:0007268">
    <property type="term" value="P:chemical synaptic transmission"/>
    <property type="evidence" value="ECO:0007669"/>
    <property type="project" value="TreeGrafter"/>
</dbReference>
<feature type="transmembrane region" description="Helical" evidence="11">
    <location>
        <begin position="242"/>
        <end position="261"/>
    </location>
</feature>
<feature type="transmembrane region" description="Helical" evidence="11">
    <location>
        <begin position="92"/>
        <end position="113"/>
    </location>
</feature>
<feature type="domain" description="G-protein coupled receptors family 1 profile" evidence="12">
    <location>
        <begin position="32"/>
        <end position="294"/>
    </location>
</feature>
<keyword evidence="4 10" id="KW-0812">Transmembrane</keyword>
<feature type="transmembrane region" description="Helical" evidence="11">
    <location>
        <begin position="12"/>
        <end position="40"/>
    </location>
</feature>
<dbReference type="PROSITE" id="PS50262">
    <property type="entry name" value="G_PROTEIN_RECEP_F1_2"/>
    <property type="match status" value="1"/>
</dbReference>
<evidence type="ECO:0000256" key="2">
    <source>
        <dbReference type="ARBA" id="ARBA00010663"/>
    </source>
</evidence>
<evidence type="ECO:0000256" key="8">
    <source>
        <dbReference type="ARBA" id="ARBA00023170"/>
    </source>
</evidence>
<dbReference type="InterPro" id="IPR017452">
    <property type="entry name" value="GPCR_Rhodpsn_7TM"/>
</dbReference>
<sequence length="312" mass="36305">MNSTHVSSDELYFIQFLSSILLFIIIFTTLIGNGLVITAVITTPKLQIRPNYLILSLSITDLCVGVFVMPLYAYFGVVHISDWKYGSVMCDIYYTITVSLMDTSVLHLTFIAIDRYLSIARIQYSRNTSKRHVMAMIAFSWITPLSATTWPQYRRDSQLFLDNINQSICFPFTNNKINRLNVHVSCLIVLCIIVSMYYGVYKKSIEFKTKRKRYERHEFQRHKPEDKNDKIMRREFKVAKTAAVVTIVFAICVTPFNIIYFVSDAKTISYRHLAHWQTSLWIMYINSTLNPIIYGALNPNFCVVFKRLLKIT</sequence>
<evidence type="ECO:0000256" key="7">
    <source>
        <dbReference type="ARBA" id="ARBA00023136"/>
    </source>
</evidence>
<comment type="similarity">
    <text evidence="2 10">Belongs to the G-protein coupled receptor 1 family.</text>
</comment>
<evidence type="ECO:0000256" key="11">
    <source>
        <dbReference type="SAM" id="Phobius"/>
    </source>
</evidence>